<dbReference type="InterPro" id="IPR051013">
    <property type="entry name" value="MBL_superfamily_lactonases"/>
</dbReference>
<dbReference type="SUPFAM" id="SSF56281">
    <property type="entry name" value="Metallo-hydrolase/oxidoreductase"/>
    <property type="match status" value="1"/>
</dbReference>
<dbReference type="InterPro" id="IPR036866">
    <property type="entry name" value="RibonucZ/Hydroxyglut_hydro"/>
</dbReference>
<keyword evidence="2" id="KW-0479">Metal-binding</keyword>
<keyword evidence="4" id="KW-0862">Zinc</keyword>
<dbReference type="InterPro" id="IPR001279">
    <property type="entry name" value="Metallo-B-lactamas"/>
</dbReference>
<dbReference type="EMBL" id="SNZB01000001">
    <property type="protein sequence ID" value="TDR23156.1"/>
    <property type="molecule type" value="Genomic_DNA"/>
</dbReference>
<dbReference type="PANTHER" id="PTHR42978">
    <property type="entry name" value="QUORUM-QUENCHING LACTONASE YTNP-RELATED-RELATED"/>
    <property type="match status" value="1"/>
</dbReference>
<keyword evidence="7" id="KW-1185">Reference proteome</keyword>
<feature type="domain" description="Metallo-beta-lactamase" evidence="5">
    <location>
        <begin position="42"/>
        <end position="252"/>
    </location>
</feature>
<protein>
    <submittedName>
        <fullName evidence="6">Metallo-beta-lactamase superfamily protein</fullName>
    </submittedName>
</protein>
<accession>A0A4R6XTQ6</accession>
<sequence>MKLYSVEGNRQKLDAGAMFGNAPKALWSRWVEVDDLNRMELACRAMLVEGLNGQNVLFETGIGNFFEPKLQQRFGIYESGHVLLNSLDALGFKPEDIDVVVLSHLHFDHAGGMLTAWHPDQEPQLVFSKAQYLVGSDHWDRAINPHPRDRASFIPILHELLIQSGRLQLVSGTFHELLGPEVIFSYTNGHTPGLMHAQIADLVFASDLIPGTAWVHVPISMGYDRFPEQLIDEKSQFLTNIVDEKLRLFFTHDPDYSVAQIEQKEGRYSAVNPIKILKEEI</sequence>
<dbReference type="Gene3D" id="3.60.15.10">
    <property type="entry name" value="Ribonuclease Z/Hydroxyacylglutathione hydrolase-like"/>
    <property type="match status" value="1"/>
</dbReference>
<keyword evidence="3" id="KW-0378">Hydrolase</keyword>
<comment type="caution">
    <text evidence="6">The sequence shown here is derived from an EMBL/GenBank/DDBJ whole genome shotgun (WGS) entry which is preliminary data.</text>
</comment>
<dbReference type="SMART" id="SM00849">
    <property type="entry name" value="Lactamase_B"/>
    <property type="match status" value="1"/>
</dbReference>
<evidence type="ECO:0000256" key="1">
    <source>
        <dbReference type="ARBA" id="ARBA00007749"/>
    </source>
</evidence>
<evidence type="ECO:0000313" key="7">
    <source>
        <dbReference type="Proteomes" id="UP000295724"/>
    </source>
</evidence>
<evidence type="ECO:0000256" key="4">
    <source>
        <dbReference type="ARBA" id="ARBA00022833"/>
    </source>
</evidence>
<gene>
    <name evidence="6" type="ORF">C8D91_0014</name>
</gene>
<comment type="similarity">
    <text evidence="1">Belongs to the metallo-beta-lactamase superfamily.</text>
</comment>
<evidence type="ECO:0000313" key="6">
    <source>
        <dbReference type="EMBL" id="TDR23156.1"/>
    </source>
</evidence>
<dbReference type="CDD" id="cd16281">
    <property type="entry name" value="metallo-hydrolase-like_MBL-fold"/>
    <property type="match status" value="1"/>
</dbReference>
<organism evidence="6 7">
    <name type="scientific">Marinicella litoralis</name>
    <dbReference type="NCBI Taxonomy" id="644220"/>
    <lineage>
        <taxon>Bacteria</taxon>
        <taxon>Pseudomonadati</taxon>
        <taxon>Pseudomonadota</taxon>
        <taxon>Gammaproteobacteria</taxon>
        <taxon>Lysobacterales</taxon>
        <taxon>Marinicellaceae</taxon>
        <taxon>Marinicella</taxon>
    </lineage>
</organism>
<dbReference type="PANTHER" id="PTHR42978:SF6">
    <property type="entry name" value="QUORUM-QUENCHING LACTONASE YTNP-RELATED"/>
    <property type="match status" value="1"/>
</dbReference>
<reference evidence="6 7" key="1">
    <citation type="submission" date="2019-03" db="EMBL/GenBank/DDBJ databases">
        <title>Genomic Encyclopedia of Type Strains, Phase IV (KMG-IV): sequencing the most valuable type-strain genomes for metagenomic binning, comparative biology and taxonomic classification.</title>
        <authorList>
            <person name="Goeker M."/>
        </authorList>
    </citation>
    <scope>NUCLEOTIDE SEQUENCE [LARGE SCALE GENOMIC DNA]</scope>
    <source>
        <strain evidence="6 7">DSM 25488</strain>
    </source>
</reference>
<evidence type="ECO:0000256" key="2">
    <source>
        <dbReference type="ARBA" id="ARBA00022723"/>
    </source>
</evidence>
<name>A0A4R6XTQ6_9GAMM</name>
<dbReference type="RefSeq" id="WP_099018185.1">
    <property type="nucleotide sequence ID" value="NZ_NIHB01000001.1"/>
</dbReference>
<evidence type="ECO:0000259" key="5">
    <source>
        <dbReference type="SMART" id="SM00849"/>
    </source>
</evidence>
<dbReference type="GO" id="GO:0016787">
    <property type="term" value="F:hydrolase activity"/>
    <property type="evidence" value="ECO:0007669"/>
    <property type="project" value="UniProtKB-KW"/>
</dbReference>
<dbReference type="Pfam" id="PF00753">
    <property type="entry name" value="Lactamase_B"/>
    <property type="match status" value="1"/>
</dbReference>
<dbReference type="OrthoDB" id="9803916at2"/>
<dbReference type="Proteomes" id="UP000295724">
    <property type="component" value="Unassembled WGS sequence"/>
</dbReference>
<evidence type="ECO:0000256" key="3">
    <source>
        <dbReference type="ARBA" id="ARBA00022801"/>
    </source>
</evidence>
<proteinExistence type="inferred from homology"/>
<dbReference type="AlphaFoldDB" id="A0A4R6XTQ6"/>
<dbReference type="GO" id="GO:0046872">
    <property type="term" value="F:metal ion binding"/>
    <property type="evidence" value="ECO:0007669"/>
    <property type="project" value="UniProtKB-KW"/>
</dbReference>